<dbReference type="SMART" id="SM01196">
    <property type="entry name" value="FERM_C"/>
    <property type="match status" value="1"/>
</dbReference>
<keyword evidence="7" id="KW-0539">Nucleus</keyword>
<evidence type="ECO:0000256" key="1">
    <source>
        <dbReference type="ARBA" id="ARBA00004123"/>
    </source>
</evidence>
<dbReference type="InterPro" id="IPR016130">
    <property type="entry name" value="Tyr_Pase_AS"/>
</dbReference>
<dbReference type="Gene3D" id="1.10.510.10">
    <property type="entry name" value="Transferase(Phosphotransferase) domain 1"/>
    <property type="match status" value="1"/>
</dbReference>
<feature type="domain" description="Tyrosine specific protein phosphatases" evidence="10">
    <location>
        <begin position="2005"/>
        <end position="2074"/>
    </location>
</feature>
<dbReference type="InterPro" id="IPR035963">
    <property type="entry name" value="FERM_2"/>
</dbReference>
<evidence type="ECO:0000313" key="14">
    <source>
        <dbReference type="Proteomes" id="UP001652625"/>
    </source>
</evidence>
<dbReference type="SMART" id="SM00228">
    <property type="entry name" value="PDZ"/>
    <property type="match status" value="3"/>
</dbReference>
<keyword evidence="5" id="KW-0677">Repeat</keyword>
<dbReference type="PANTHER" id="PTHR46900">
    <property type="entry name" value="TYROSINE-PROTEIN PHOSPHATASE NON-RECEPTOR TYPE 13"/>
    <property type="match status" value="1"/>
</dbReference>
<dbReference type="RefSeq" id="XP_065649018.1">
    <property type="nucleotide sequence ID" value="XM_065792946.1"/>
</dbReference>
<dbReference type="InterPro" id="IPR052074">
    <property type="entry name" value="NonRcpt_TyrProt_Phosphatase"/>
</dbReference>
<dbReference type="SMART" id="SM00194">
    <property type="entry name" value="PTPc"/>
    <property type="match status" value="1"/>
</dbReference>
<dbReference type="InterPro" id="IPR001478">
    <property type="entry name" value="PDZ"/>
</dbReference>
<evidence type="ECO:0000256" key="7">
    <source>
        <dbReference type="ARBA" id="ARBA00023242"/>
    </source>
</evidence>
<dbReference type="CDD" id="cd00047">
    <property type="entry name" value="PTPc"/>
    <property type="match status" value="1"/>
</dbReference>
<evidence type="ECO:0000313" key="15">
    <source>
        <dbReference type="RefSeq" id="XP_065649018.1"/>
    </source>
</evidence>
<evidence type="ECO:0000256" key="8">
    <source>
        <dbReference type="SAM" id="MobiDB-lite"/>
    </source>
</evidence>
<dbReference type="InterPro" id="IPR029021">
    <property type="entry name" value="Prot-tyrosine_phosphatase-like"/>
</dbReference>
<feature type="compositionally biased region" description="Low complexity" evidence="8">
    <location>
        <begin position="1572"/>
        <end position="1588"/>
    </location>
</feature>
<dbReference type="CDD" id="cd00136">
    <property type="entry name" value="PDZ_canonical"/>
    <property type="match status" value="1"/>
</dbReference>
<dbReference type="InterPro" id="IPR036034">
    <property type="entry name" value="PDZ_sf"/>
</dbReference>
<comment type="subcellular location">
    <subcellularLocation>
        <location evidence="2">Cytoplasm</location>
        <location evidence="2">Cytoskeleton</location>
    </subcellularLocation>
    <subcellularLocation>
        <location evidence="1">Nucleus</location>
    </subcellularLocation>
</comment>
<dbReference type="InterPro" id="IPR019749">
    <property type="entry name" value="Band_41_domain"/>
</dbReference>
<evidence type="ECO:0000256" key="4">
    <source>
        <dbReference type="ARBA" id="ARBA00022490"/>
    </source>
</evidence>
<dbReference type="PANTHER" id="PTHR46900:SF2">
    <property type="entry name" value="TYROSINE-PROTEIN PHOSPHATASE NON-RECEPTOR TYPE 13"/>
    <property type="match status" value="1"/>
</dbReference>
<dbReference type="Gene3D" id="2.30.29.30">
    <property type="entry name" value="Pleckstrin-homology domain (PH domain)/Phosphotyrosine-binding domain (PTB)"/>
    <property type="match status" value="1"/>
</dbReference>
<protein>
    <submittedName>
        <fullName evidence="15">Tyrosine-protein phosphatase non-receptor type 13 isoform X2</fullName>
    </submittedName>
</protein>
<dbReference type="Gene3D" id="3.10.20.90">
    <property type="entry name" value="Phosphatidylinositol 3-kinase Catalytic Subunit, Chain A, domain 1"/>
    <property type="match status" value="1"/>
</dbReference>
<dbReference type="Gene3D" id="2.30.42.10">
    <property type="match status" value="3"/>
</dbReference>
<dbReference type="SUPFAM" id="SSF52799">
    <property type="entry name" value="(Phosphotyrosine protein) phosphatases II"/>
    <property type="match status" value="1"/>
</dbReference>
<feature type="region of interest" description="Disordered" evidence="8">
    <location>
        <begin position="1572"/>
        <end position="1593"/>
    </location>
</feature>
<dbReference type="SUPFAM" id="SSF50156">
    <property type="entry name" value="PDZ domain-like"/>
    <property type="match status" value="3"/>
</dbReference>
<keyword evidence="4" id="KW-0963">Cytoplasm</keyword>
<evidence type="ECO:0000256" key="2">
    <source>
        <dbReference type="ARBA" id="ARBA00004245"/>
    </source>
</evidence>
<dbReference type="Gene3D" id="1.20.80.10">
    <property type="match status" value="1"/>
</dbReference>
<dbReference type="Pfam" id="PF00373">
    <property type="entry name" value="FERM_M"/>
    <property type="match status" value="1"/>
</dbReference>
<comment type="similarity">
    <text evidence="3">Belongs to the protein-tyrosine phosphatase family. Non-receptor class subfamily.</text>
</comment>
<reference evidence="15" key="1">
    <citation type="submission" date="2025-08" db="UniProtKB">
        <authorList>
            <consortium name="RefSeq"/>
        </authorList>
    </citation>
    <scope>IDENTIFICATION</scope>
</reference>
<dbReference type="Pfam" id="PF09380">
    <property type="entry name" value="FERM_C"/>
    <property type="match status" value="1"/>
</dbReference>
<dbReference type="Pfam" id="PF00102">
    <property type="entry name" value="Y_phosphatase"/>
    <property type="match status" value="1"/>
</dbReference>
<dbReference type="CDD" id="cd06792">
    <property type="entry name" value="PDZ2-PTPN13_FRMPD2-like"/>
    <property type="match status" value="1"/>
</dbReference>
<dbReference type="Pfam" id="PF00595">
    <property type="entry name" value="PDZ"/>
    <property type="match status" value="3"/>
</dbReference>
<dbReference type="InterPro" id="IPR000299">
    <property type="entry name" value="FERM_domain"/>
</dbReference>
<feature type="domain" description="Tyrosine-protein phosphatase" evidence="9">
    <location>
        <begin position="1827"/>
        <end position="2083"/>
    </location>
</feature>
<dbReference type="CDD" id="cd17101">
    <property type="entry name" value="FERM_F1_PTPN13_like"/>
    <property type="match status" value="1"/>
</dbReference>
<feature type="domain" description="PDZ" evidence="12">
    <location>
        <begin position="1073"/>
        <end position="1159"/>
    </location>
</feature>
<feature type="domain" description="FERM" evidence="11">
    <location>
        <begin position="427"/>
        <end position="726"/>
    </location>
</feature>
<evidence type="ECO:0000256" key="3">
    <source>
        <dbReference type="ARBA" id="ARBA00009649"/>
    </source>
</evidence>
<evidence type="ECO:0000259" key="13">
    <source>
        <dbReference type="PROSITE" id="PS51377"/>
    </source>
</evidence>
<dbReference type="SMART" id="SM00404">
    <property type="entry name" value="PTPc_motif"/>
    <property type="match status" value="1"/>
</dbReference>
<dbReference type="SUPFAM" id="SSF47031">
    <property type="entry name" value="Second domain of FERM"/>
    <property type="match status" value="1"/>
</dbReference>
<dbReference type="CDD" id="cd14473">
    <property type="entry name" value="FERM_B-lobe"/>
    <property type="match status" value="1"/>
</dbReference>
<dbReference type="InterPro" id="IPR011993">
    <property type="entry name" value="PH-like_dom_sf"/>
</dbReference>
<sequence>MMPLLAFDQTTLNEVLEVRAEPLFESELWSLLLQASLALQSIMDKVEKERLLDLISTLCPDTIILCLNGRIKFGVCEQERTEKHFRPPEYSIKKKKITDNEIEKMLVYSLGMCVLTSAENEAFTIEFTLSFEIESLMCQMTEDNYKCRASLKKIIQICNKHVDVNVSQKCIQSLAEEIVGPYGLEQLPEEIPLVLPKHSFMQKEYGEHPFDPGPLKIKSKCFEDSISEKTDLVKRCNLESLESQNLFQNHSSDKRLNQDASNTSFKTAWSPSFSVPDFKTLLDLNEMSYLTSSNKSIEKLKSFTSMPTLHGLSEELEQDLFLKENVFSFQKSEGNIGNKCYSSQGSLTQGTYTLDSDKMNRCSSFASISQSFKSAPHYLYQTTDLQSLQNICQLNLGPEFIQVTENPDLAVIDISPPRLGPLLKGTRYIIVILPNSQKIQTTIQVASKGKELFDQIACHLQIKETLYFGLTQLQGEDHVFLDLDSKLLKYAPTGWKDEKLTKKKLEFILYFKVKFFVNEPSVLKQSITWHNYYLQIRQDILSGYMHCSDEALFVLTGHALQAEYGNYESSSSKYFQIEHYLPKRVLSRINKDACYQHLSLMHKSNYGNCKEVAELEFLKKAKDLQEYGVLFYKISRSKKIKNDYVWFGICVKGLIILEPKGNLRAAVHKQSWNFIKEFNFENKKFVVKPKDQDANPKMVFYCNNYRRAKYLFRICQSFHRFHAFNQRTGLDIQTSCSILSNDNSVKDVCKSSKDLLGFVDSQRKEVFSKQIKVDNVYCRSLDEDMLLSNIKISLLERENESKWISTSEKFDSMKLKYAGIGFFDEDFRSVYSERSIDVHSPKVKGQPPVQLPISTQSTYHSSEKKLQKNHNEGYVSSMEGIFSEFSESACVSESCENFERISTGGCNSLKRTSGFNDLNKIDISDKSNNENAKSQLVSENLHKKEFNVHHEGLTKDTIEEVEVEIEKVKKQSFGISVVGGIDSTLPLGGIFVKSLLFGSPAQLTGKIREGDRILSVNGTSLENMTHLEAVEILKHAPERTTIVVDRGIALSLDHISESVNSVKSVLKKDYVFKVDVEKGDNGLGLSLVGGRNSEPVFNGMLMIKKMHPQHPIEMSRMFQIGDVILAVNNEIVDGMTLQEALSVIRNAPKKVQIVAKRLPENEIPNVLLDHNKLISSKTEHIRENEIFLGRKCSVKVKNIAKKLLQNIECSVTESFGGCSNSSDIGSDTDEPLESLTYSKEGTSPFLSKDPHNALFKQNNALVFDMEQQVGCESFSNYSKSPLLTSSPSILEKSVKSKKSKKSCEKVFRNIFVSKDEMIDEANVNSFKSQSQNDNIGTLHSENENVGILLSDSNKISEKLISNNLIENLDYKSEKHVENVEKEKTVIEEEVVNQFDQMICFNKRLFEADGHSMSDNNEPEKSVHSSQSSLVVSAVSLPGSPMLKHLGRWKREPSIESSLSKKSTGILSAGEVILVQLEKKESGLGLTLGSENIDGESAIFIKKIVEGSVAEECGKLLVGDRLLCVNGRSVEHANQKEVVSIFRSLSGTVTLECFRPPKSLLNLKSSVPKLNLSATSSSTSSATSSSTSSDTNRQINDLEKFGKSSEGNVNCLSNNFSLEFAKDVSTMESKELTFNSSLQLLDSLEETHNHINLNKKFNTNCILEPNSKKLGKKSPSDNTNFEFNFKTFQENNVFEETSSNQSNIISKQTYEFKNLPVEIGWEDKDDACLITGMDKEGVIKPSCSSSESYNFETENYKNPFSIHQTSGIPLFKQKSQSSLNSFHHAMIEKKEEVYNSHDFYIERKLFNYYTKERLKKMINAMENKIDAIDVEFSNLRQIKSSGTCTIGNRASNRVKNRIKNIIPYDHNRVELHGSEESDYINASHIKLSIGEDIMRYIITQAPLEHTVNDFWRCIWENKIELIVMLNNEFTSENIKFPCYWPESANLPMRILEKFEIILLHEEDCGIYKYRQIQFKNIKMDKSLFVTQAAFSQWRENSIPEKMTDYLGFMKFIQTYRNSSVTLVHCSTGTGRSATFVIMDCVWNALERDVKFDVSLIAKSLKEQRQFVLQNKDDYMFCIKVTHHLLLDSIHHYN</sequence>
<evidence type="ECO:0000256" key="6">
    <source>
        <dbReference type="ARBA" id="ARBA00023212"/>
    </source>
</evidence>
<dbReference type="PROSITE" id="PS51377">
    <property type="entry name" value="KIND"/>
    <property type="match status" value="1"/>
</dbReference>
<dbReference type="InterPro" id="IPR011019">
    <property type="entry name" value="KIND_dom"/>
</dbReference>
<dbReference type="PRINTS" id="PR00935">
    <property type="entry name" value="BAND41"/>
</dbReference>
<dbReference type="InterPro" id="IPR000242">
    <property type="entry name" value="PTP_cat"/>
</dbReference>
<proteinExistence type="inferred from homology"/>
<dbReference type="InterPro" id="IPR018980">
    <property type="entry name" value="FERM_PH-like_C"/>
</dbReference>
<dbReference type="PROSITE" id="PS00383">
    <property type="entry name" value="TYR_PHOSPHATASE_1"/>
    <property type="match status" value="1"/>
</dbReference>
<dbReference type="PROSITE" id="PS50106">
    <property type="entry name" value="PDZ"/>
    <property type="match status" value="3"/>
</dbReference>
<keyword evidence="6" id="KW-0206">Cytoskeleton</keyword>
<dbReference type="PROSITE" id="PS50055">
    <property type="entry name" value="TYR_PHOSPHATASE_PTP"/>
    <property type="match status" value="1"/>
</dbReference>
<dbReference type="PROSITE" id="PS50056">
    <property type="entry name" value="TYR_PHOSPHATASE_2"/>
    <property type="match status" value="1"/>
</dbReference>
<accession>A0ABM4BJ26</accession>
<keyword evidence="14" id="KW-1185">Reference proteome</keyword>
<dbReference type="SUPFAM" id="SSF50729">
    <property type="entry name" value="PH domain-like"/>
    <property type="match status" value="1"/>
</dbReference>
<organism evidence="14 15">
    <name type="scientific">Hydra vulgaris</name>
    <name type="common">Hydra</name>
    <name type="synonym">Hydra attenuata</name>
    <dbReference type="NCBI Taxonomy" id="6087"/>
    <lineage>
        <taxon>Eukaryota</taxon>
        <taxon>Metazoa</taxon>
        <taxon>Cnidaria</taxon>
        <taxon>Hydrozoa</taxon>
        <taxon>Hydroidolina</taxon>
        <taxon>Anthoathecata</taxon>
        <taxon>Aplanulata</taxon>
        <taxon>Hydridae</taxon>
        <taxon>Hydra</taxon>
    </lineage>
</organism>
<dbReference type="InterPro" id="IPR018979">
    <property type="entry name" value="FERM_N"/>
</dbReference>
<gene>
    <name evidence="15" type="primary">LOC101238484</name>
</gene>
<dbReference type="Gene3D" id="3.90.190.10">
    <property type="entry name" value="Protein tyrosine phosphatase superfamily"/>
    <property type="match status" value="1"/>
</dbReference>
<dbReference type="GeneID" id="101238484"/>
<dbReference type="InterPro" id="IPR014352">
    <property type="entry name" value="FERM/acyl-CoA-bd_prot_sf"/>
</dbReference>
<feature type="domain" description="PDZ" evidence="12">
    <location>
        <begin position="962"/>
        <end position="1048"/>
    </location>
</feature>
<dbReference type="PROSITE" id="PS50057">
    <property type="entry name" value="FERM_3"/>
    <property type="match status" value="1"/>
</dbReference>
<dbReference type="SUPFAM" id="SSF54236">
    <property type="entry name" value="Ubiquitin-like"/>
    <property type="match status" value="1"/>
</dbReference>
<dbReference type="SMART" id="SM00295">
    <property type="entry name" value="B41"/>
    <property type="match status" value="1"/>
</dbReference>
<evidence type="ECO:0000259" key="12">
    <source>
        <dbReference type="PROSITE" id="PS50106"/>
    </source>
</evidence>
<name>A0ABM4BJ26_HYDVU</name>
<feature type="domain" description="KIND" evidence="13">
    <location>
        <begin position="10"/>
        <end position="187"/>
    </location>
</feature>
<dbReference type="Pfam" id="PF09379">
    <property type="entry name" value="FERM_N"/>
    <property type="match status" value="1"/>
</dbReference>
<dbReference type="InterPro" id="IPR019748">
    <property type="entry name" value="FERM_central"/>
</dbReference>
<dbReference type="InterPro" id="IPR000387">
    <property type="entry name" value="Tyr_Pase_dom"/>
</dbReference>
<evidence type="ECO:0000256" key="5">
    <source>
        <dbReference type="ARBA" id="ARBA00022737"/>
    </source>
</evidence>
<evidence type="ECO:0000259" key="11">
    <source>
        <dbReference type="PROSITE" id="PS50057"/>
    </source>
</evidence>
<dbReference type="SMART" id="SM00750">
    <property type="entry name" value="KIND"/>
    <property type="match status" value="1"/>
</dbReference>
<evidence type="ECO:0000259" key="10">
    <source>
        <dbReference type="PROSITE" id="PS50056"/>
    </source>
</evidence>
<evidence type="ECO:0000259" key="9">
    <source>
        <dbReference type="PROSITE" id="PS50055"/>
    </source>
</evidence>
<dbReference type="Proteomes" id="UP001652625">
    <property type="component" value="Chromosome 03"/>
</dbReference>
<dbReference type="InterPro" id="IPR003595">
    <property type="entry name" value="Tyr_Pase_cat"/>
</dbReference>
<dbReference type="InterPro" id="IPR029071">
    <property type="entry name" value="Ubiquitin-like_domsf"/>
</dbReference>
<feature type="domain" description="PDZ" evidence="12">
    <location>
        <begin position="1473"/>
        <end position="1556"/>
    </location>
</feature>
<dbReference type="PRINTS" id="PR00700">
    <property type="entry name" value="PRTYPHPHTASE"/>
</dbReference>